<comment type="caution">
    <text evidence="2">The sequence shown here is derived from an EMBL/GenBank/DDBJ whole genome shotgun (WGS) entry which is preliminary data.</text>
</comment>
<dbReference type="SUPFAM" id="SSF54593">
    <property type="entry name" value="Glyoxalase/Bleomycin resistance protein/Dihydroxybiphenyl dioxygenase"/>
    <property type="match status" value="1"/>
</dbReference>
<dbReference type="PANTHER" id="PTHR36503:SF3">
    <property type="entry name" value="BLR0126 PROTEIN"/>
    <property type="match status" value="1"/>
</dbReference>
<dbReference type="Proteomes" id="UP001165079">
    <property type="component" value="Unassembled WGS sequence"/>
</dbReference>
<dbReference type="Gene3D" id="3.10.180.10">
    <property type="entry name" value="2,3-Dihydroxybiphenyl 1,2-Dioxygenase, domain 1"/>
    <property type="match status" value="1"/>
</dbReference>
<protein>
    <submittedName>
        <fullName evidence="2">Glyoxalase</fullName>
    </submittedName>
</protein>
<dbReference type="PANTHER" id="PTHR36503">
    <property type="entry name" value="BLR2520 PROTEIN"/>
    <property type="match status" value="1"/>
</dbReference>
<feature type="domain" description="VOC" evidence="1">
    <location>
        <begin position="2"/>
        <end position="124"/>
    </location>
</feature>
<accession>A0A9W6W8E2</accession>
<evidence type="ECO:0000259" key="1">
    <source>
        <dbReference type="PROSITE" id="PS51819"/>
    </source>
</evidence>
<evidence type="ECO:0000313" key="3">
    <source>
        <dbReference type="Proteomes" id="UP001165079"/>
    </source>
</evidence>
<dbReference type="Pfam" id="PF00903">
    <property type="entry name" value="Glyoxalase"/>
    <property type="match status" value="1"/>
</dbReference>
<evidence type="ECO:0000313" key="2">
    <source>
        <dbReference type="EMBL" id="GLZ76883.1"/>
    </source>
</evidence>
<gene>
    <name evidence="2" type="ORF">Afil01_16900</name>
</gene>
<organism evidence="2 3">
    <name type="scientific">Actinorhabdospora filicis</name>
    <dbReference type="NCBI Taxonomy" id="1785913"/>
    <lineage>
        <taxon>Bacteria</taxon>
        <taxon>Bacillati</taxon>
        <taxon>Actinomycetota</taxon>
        <taxon>Actinomycetes</taxon>
        <taxon>Micromonosporales</taxon>
        <taxon>Micromonosporaceae</taxon>
        <taxon>Actinorhabdospora</taxon>
    </lineage>
</organism>
<dbReference type="AlphaFoldDB" id="A0A9W6W8E2"/>
<reference evidence="2" key="1">
    <citation type="submission" date="2023-03" db="EMBL/GenBank/DDBJ databases">
        <title>Actinorhabdospora filicis NBRC 111898.</title>
        <authorList>
            <person name="Ichikawa N."/>
            <person name="Sato H."/>
            <person name="Tonouchi N."/>
        </authorList>
    </citation>
    <scope>NUCLEOTIDE SEQUENCE</scope>
    <source>
        <strain evidence="2">NBRC 111898</strain>
    </source>
</reference>
<dbReference type="InterPro" id="IPR004360">
    <property type="entry name" value="Glyas_Fos-R_dOase_dom"/>
</dbReference>
<dbReference type="EMBL" id="BSTX01000001">
    <property type="protein sequence ID" value="GLZ76883.1"/>
    <property type="molecule type" value="Genomic_DNA"/>
</dbReference>
<dbReference type="RefSeq" id="WP_285662035.1">
    <property type="nucleotide sequence ID" value="NZ_BSTX01000001.1"/>
</dbReference>
<dbReference type="InterPro" id="IPR037523">
    <property type="entry name" value="VOC_core"/>
</dbReference>
<dbReference type="InterPro" id="IPR029068">
    <property type="entry name" value="Glyas_Bleomycin-R_OHBP_Dase"/>
</dbReference>
<name>A0A9W6W8E2_9ACTN</name>
<keyword evidence="3" id="KW-1185">Reference proteome</keyword>
<sequence length="126" mass="13766">MRLNAIEILTVDMPASLAFYRLLGLDIPAEMDAEGHVECDFGAFKLMWDTVESVRSFLPGVQVVPGGRMSLAFQCDTAEEVDAAYERVTAAGAKCHLEPFDAVWGQRYAAVSDPDGNGVDFYARLS</sequence>
<dbReference type="PROSITE" id="PS51819">
    <property type="entry name" value="VOC"/>
    <property type="match status" value="1"/>
</dbReference>
<proteinExistence type="predicted"/>